<dbReference type="OrthoDB" id="669280at2"/>
<protein>
    <submittedName>
        <fullName evidence="1">Uncharacterized protein</fullName>
    </submittedName>
</protein>
<dbReference type="EMBL" id="QCYK01000003">
    <property type="protein sequence ID" value="PUZ22592.1"/>
    <property type="molecule type" value="Genomic_DNA"/>
</dbReference>
<dbReference type="Proteomes" id="UP000244450">
    <property type="component" value="Unassembled WGS sequence"/>
</dbReference>
<comment type="caution">
    <text evidence="1">The sequence shown here is derived from an EMBL/GenBank/DDBJ whole genome shotgun (WGS) entry which is preliminary data.</text>
</comment>
<evidence type="ECO:0000313" key="1">
    <source>
        <dbReference type="EMBL" id="PUZ22592.1"/>
    </source>
</evidence>
<proteinExistence type="predicted"/>
<dbReference type="RefSeq" id="WP_108688338.1">
    <property type="nucleotide sequence ID" value="NZ_QCYK01000003.1"/>
</dbReference>
<sequence length="126" mass="14507">MKQPTKGAASAQWIGASDIKLLEEQNIACKHMLAEVLKKDTHNAQLDYFEYYQNRFLELDEKVRRLKADLQRFETPAAYHLHQQQHITAAPDGLAMSIKARYDELCRDMAVLDNAFHTYLSDKLPG</sequence>
<name>A0A2T7BBX6_9BACT</name>
<organism evidence="1 2">
    <name type="scientific">Chitinophaga parva</name>
    <dbReference type="NCBI Taxonomy" id="2169414"/>
    <lineage>
        <taxon>Bacteria</taxon>
        <taxon>Pseudomonadati</taxon>
        <taxon>Bacteroidota</taxon>
        <taxon>Chitinophagia</taxon>
        <taxon>Chitinophagales</taxon>
        <taxon>Chitinophagaceae</taxon>
        <taxon>Chitinophaga</taxon>
    </lineage>
</organism>
<reference evidence="1 2" key="1">
    <citation type="submission" date="2018-04" db="EMBL/GenBank/DDBJ databases">
        <title>Chitinophaga fuyangensis sp. nov., isolated from soil in a chemical factory.</title>
        <authorList>
            <person name="Chen K."/>
        </authorList>
    </citation>
    <scope>NUCLEOTIDE SEQUENCE [LARGE SCALE GENOMIC DNA]</scope>
    <source>
        <strain evidence="1 2">LY-1</strain>
    </source>
</reference>
<dbReference type="AlphaFoldDB" id="A0A2T7BBX6"/>
<accession>A0A2T7BBX6</accession>
<keyword evidence="2" id="KW-1185">Reference proteome</keyword>
<gene>
    <name evidence="1" type="ORF">DCC81_19340</name>
</gene>
<evidence type="ECO:0000313" key="2">
    <source>
        <dbReference type="Proteomes" id="UP000244450"/>
    </source>
</evidence>